<dbReference type="Pfam" id="PF07734">
    <property type="entry name" value="FBA_1"/>
    <property type="match status" value="1"/>
</dbReference>
<keyword evidence="1" id="KW-0472">Membrane</keyword>
<reference evidence="3 4" key="1">
    <citation type="submission" date="2014-04" db="EMBL/GenBank/DDBJ databases">
        <authorList>
            <consortium name="International Citrus Genome Consortium"/>
            <person name="Gmitter F."/>
            <person name="Chen C."/>
            <person name="Farmerie W."/>
            <person name="Harkins T."/>
            <person name="Desany B."/>
            <person name="Mohiuddin M."/>
            <person name="Kodira C."/>
            <person name="Borodovsky M."/>
            <person name="Lomsadze A."/>
            <person name="Burns P."/>
            <person name="Jenkins J."/>
            <person name="Prochnik S."/>
            <person name="Shu S."/>
            <person name="Chapman J."/>
            <person name="Pitluck S."/>
            <person name="Schmutz J."/>
            <person name="Rokhsar D."/>
        </authorList>
    </citation>
    <scope>NUCLEOTIDE SEQUENCE</scope>
</reference>
<name>A0A067EW31_CITSI</name>
<sequence>MHNCLKITARFSNIPEDLVAEILVWLPVASQMRSKCVQKLWDSLIASPKFICLATPQLDFSDGVESFPLDFGFGYDPKSNDDKVVRILTFIADPEEVASVKVEMYTLSTDSWRGLSFMDPFEAGIRHLLSFGWHVAICVVIMFLILSFDMSDEVFGQISVPKCSFKAREESRKLIVFNESLAFDLYDAYQTRNSFEIWVMDEFVIDAAWKKTIHF</sequence>
<evidence type="ECO:0000259" key="2">
    <source>
        <dbReference type="Pfam" id="PF07734"/>
    </source>
</evidence>
<dbReference type="PANTHER" id="PTHR31111">
    <property type="entry name" value="BNAA05G37150D PROTEIN-RELATED"/>
    <property type="match status" value="1"/>
</dbReference>
<keyword evidence="1" id="KW-0812">Transmembrane</keyword>
<organism evidence="3 4">
    <name type="scientific">Citrus sinensis</name>
    <name type="common">Sweet orange</name>
    <name type="synonym">Citrus aurantium var. sinensis</name>
    <dbReference type="NCBI Taxonomy" id="2711"/>
    <lineage>
        <taxon>Eukaryota</taxon>
        <taxon>Viridiplantae</taxon>
        <taxon>Streptophyta</taxon>
        <taxon>Embryophyta</taxon>
        <taxon>Tracheophyta</taxon>
        <taxon>Spermatophyta</taxon>
        <taxon>Magnoliopsida</taxon>
        <taxon>eudicotyledons</taxon>
        <taxon>Gunneridae</taxon>
        <taxon>Pentapetalae</taxon>
        <taxon>rosids</taxon>
        <taxon>malvids</taxon>
        <taxon>Sapindales</taxon>
        <taxon>Rutaceae</taxon>
        <taxon>Aurantioideae</taxon>
        <taxon>Citrus</taxon>
    </lineage>
</organism>
<dbReference type="AlphaFoldDB" id="A0A067EW31"/>
<gene>
    <name evidence="3" type="ORF">CISIN_1g043431mg</name>
</gene>
<evidence type="ECO:0000256" key="1">
    <source>
        <dbReference type="SAM" id="Phobius"/>
    </source>
</evidence>
<feature type="transmembrane region" description="Helical" evidence="1">
    <location>
        <begin position="128"/>
        <end position="148"/>
    </location>
</feature>
<keyword evidence="1" id="KW-1133">Transmembrane helix</keyword>
<dbReference type="InterPro" id="IPR006527">
    <property type="entry name" value="F-box-assoc_dom_typ1"/>
</dbReference>
<evidence type="ECO:0000313" key="4">
    <source>
        <dbReference type="Proteomes" id="UP000027120"/>
    </source>
</evidence>
<proteinExistence type="predicted"/>
<feature type="domain" description="F-box associated beta-propeller type 1" evidence="2">
    <location>
        <begin position="71"/>
        <end position="212"/>
    </location>
</feature>
<keyword evidence="4" id="KW-1185">Reference proteome</keyword>
<dbReference type="SUPFAM" id="SSF81383">
    <property type="entry name" value="F-box domain"/>
    <property type="match status" value="1"/>
</dbReference>
<dbReference type="InterPro" id="IPR017451">
    <property type="entry name" value="F-box-assoc_interact_dom"/>
</dbReference>
<dbReference type="InterPro" id="IPR036047">
    <property type="entry name" value="F-box-like_dom_sf"/>
</dbReference>
<evidence type="ECO:0000313" key="3">
    <source>
        <dbReference type="EMBL" id="KDO55136.1"/>
    </source>
</evidence>
<dbReference type="EMBL" id="KK784988">
    <property type="protein sequence ID" value="KDO55136.1"/>
    <property type="molecule type" value="Genomic_DNA"/>
</dbReference>
<dbReference type="Proteomes" id="UP000027120">
    <property type="component" value="Unassembled WGS sequence"/>
</dbReference>
<dbReference type="NCBIfam" id="TIGR01640">
    <property type="entry name" value="F_box_assoc_1"/>
    <property type="match status" value="1"/>
</dbReference>
<dbReference type="PANTHER" id="PTHR31111:SF136">
    <property type="entry name" value="F-BOX ASSOCIATED DOMAIN-CONTAINING PROTEIN"/>
    <property type="match status" value="1"/>
</dbReference>
<accession>A0A067EW31</accession>
<protein>
    <recommendedName>
        <fullName evidence="2">F-box associated beta-propeller type 1 domain-containing protein</fullName>
    </recommendedName>
</protein>